<evidence type="ECO:0000256" key="1">
    <source>
        <dbReference type="SAM" id="MobiDB-lite"/>
    </source>
</evidence>
<dbReference type="PROSITE" id="PS00018">
    <property type="entry name" value="EF_HAND_1"/>
    <property type="match status" value="1"/>
</dbReference>
<dbReference type="InterPro" id="IPR002048">
    <property type="entry name" value="EF_hand_dom"/>
</dbReference>
<organism evidence="3 4">
    <name type="scientific">Moumouvirus australiensis</name>
    <dbReference type="NCBI Taxonomy" id="2109587"/>
    <lineage>
        <taxon>Viruses</taxon>
        <taxon>Varidnaviria</taxon>
        <taxon>Bamfordvirae</taxon>
        <taxon>Nucleocytoviricota</taxon>
        <taxon>Megaviricetes</taxon>
        <taxon>Imitervirales</taxon>
        <taxon>Mimiviridae</taxon>
        <taxon>Megamimivirinae</taxon>
        <taxon>Moumouvirus</taxon>
        <taxon>Moumouvirus australiense</taxon>
    </lineage>
</organism>
<dbReference type="PROSITE" id="PS50222">
    <property type="entry name" value="EF_HAND_2"/>
    <property type="match status" value="1"/>
</dbReference>
<accession>A0A2P1EMQ7</accession>
<proteinExistence type="predicted"/>
<dbReference type="GO" id="GO:0005509">
    <property type="term" value="F:calcium ion binding"/>
    <property type="evidence" value="ECO:0007669"/>
    <property type="project" value="InterPro"/>
</dbReference>
<name>A0A2P1EMQ7_9VIRU</name>
<feature type="region of interest" description="Disordered" evidence="1">
    <location>
        <begin position="313"/>
        <end position="342"/>
    </location>
</feature>
<keyword evidence="4" id="KW-1185">Reference proteome</keyword>
<evidence type="ECO:0000313" key="4">
    <source>
        <dbReference type="Proteomes" id="UP000289600"/>
    </source>
</evidence>
<dbReference type="InterPro" id="IPR018247">
    <property type="entry name" value="EF_Hand_1_Ca_BS"/>
</dbReference>
<feature type="domain" description="EF-hand" evidence="2">
    <location>
        <begin position="185"/>
        <end position="211"/>
    </location>
</feature>
<evidence type="ECO:0000313" key="3">
    <source>
        <dbReference type="EMBL" id="AVL95158.1"/>
    </source>
</evidence>
<feature type="compositionally biased region" description="Acidic residues" evidence="1">
    <location>
        <begin position="316"/>
        <end position="342"/>
    </location>
</feature>
<dbReference type="Proteomes" id="UP000289600">
    <property type="component" value="Segment"/>
</dbReference>
<gene>
    <name evidence="3" type="ORF">mc_771</name>
</gene>
<sequence>MGLFQVFYENKNEITPVSTSEYYTDLQSAIDFLLKTIRSYKKNEYGKNFYDPIDMNCDYNIYIYNVEVWKNISTGRYKFDTIGKVFPKTNKTSKELDIYIKLYDKPDMNVAKLCLEMYGQNITYEEIKTVKKNYIEDIINDIDEKFNKNKDKKIVFEISESRYCYCNFYDTKNDINVKRIYTIEFKKFDKDGNQLVSFNDILGYLDCYYKNKGYILKYTNSNIIFLFNKIFIDEIREEFNNILLETNILNISYTDPEYKLKCDKKLHLFKNFIGQKNIAYVAKKFLSEEIKSKNNHNYYGKFYSVCYYKPKKEDKTSDDDSDQENDSDQEDKSDDYSDYYSD</sequence>
<reference evidence="4" key="1">
    <citation type="submission" date="2018-01" db="EMBL/GenBank/DDBJ databases">
        <title>Testimony of 'menage a trois' revealed by the proteome of Megavirus virophage.</title>
        <authorList>
            <person name="Jeudy S."/>
            <person name="Bertaux L."/>
            <person name="Alempic J.-M."/>
            <person name="Lartigue A."/>
            <person name="Legendre M."/>
            <person name="Philippe N."/>
            <person name="Beucher L."/>
            <person name="Biondi E."/>
            <person name="Juul S."/>
            <person name="Turner D."/>
            <person name="Coute Y."/>
            <person name="Claverie J.-M."/>
            <person name="Abergel C."/>
        </authorList>
    </citation>
    <scope>NUCLEOTIDE SEQUENCE [LARGE SCALE GENOMIC DNA]</scope>
</reference>
<evidence type="ECO:0000259" key="2">
    <source>
        <dbReference type="PROSITE" id="PS50222"/>
    </source>
</evidence>
<dbReference type="EMBL" id="MG807320">
    <property type="protein sequence ID" value="AVL95158.1"/>
    <property type="molecule type" value="Genomic_DNA"/>
</dbReference>
<protein>
    <recommendedName>
        <fullName evidence="2">EF-hand domain-containing protein</fullName>
    </recommendedName>
</protein>